<reference evidence="1 2" key="1">
    <citation type="submission" date="2024-12" db="EMBL/GenBank/DDBJ databases">
        <title>Pseudomonas species isolated from Lotus nodules promote plant growth.</title>
        <authorList>
            <person name="Yu Y.-H."/>
            <person name="Kurtenbach J."/>
            <person name="Crosbie D."/>
            <person name="Brachmann A."/>
            <person name="Marin M."/>
        </authorList>
    </citation>
    <scope>NUCLEOTIDE SEQUENCE [LARGE SCALE GENOMIC DNA]</scope>
    <source>
        <strain evidence="1 2">PLb11B</strain>
    </source>
</reference>
<evidence type="ECO:0008006" key="3">
    <source>
        <dbReference type="Google" id="ProtNLM"/>
    </source>
</evidence>
<dbReference type="RefSeq" id="WP_407802265.1">
    <property type="nucleotide sequence ID" value="NZ_JBJNUX010000023.1"/>
</dbReference>
<evidence type="ECO:0000313" key="1">
    <source>
        <dbReference type="EMBL" id="MFL8999898.1"/>
    </source>
</evidence>
<evidence type="ECO:0000313" key="2">
    <source>
        <dbReference type="Proteomes" id="UP001628646"/>
    </source>
</evidence>
<comment type="caution">
    <text evidence="1">The sequence shown here is derived from an EMBL/GenBank/DDBJ whole genome shotgun (WGS) entry which is preliminary data.</text>
</comment>
<name>A0ABW8W3N6_9PSED</name>
<gene>
    <name evidence="1" type="ORF">ACJ8NA_14790</name>
</gene>
<dbReference type="EMBL" id="JBJNUY010000005">
    <property type="protein sequence ID" value="MFL8999898.1"/>
    <property type="molecule type" value="Genomic_DNA"/>
</dbReference>
<organism evidence="1 2">
    <name type="scientific">Pseudomonas azerbaijanorientalis</name>
    <dbReference type="NCBI Taxonomy" id="2842350"/>
    <lineage>
        <taxon>Bacteria</taxon>
        <taxon>Pseudomonadati</taxon>
        <taxon>Pseudomonadota</taxon>
        <taxon>Gammaproteobacteria</taxon>
        <taxon>Pseudomonadales</taxon>
        <taxon>Pseudomonadaceae</taxon>
        <taxon>Pseudomonas</taxon>
    </lineage>
</organism>
<protein>
    <recommendedName>
        <fullName evidence="3">Glycosyltransferase family 1 protein</fullName>
    </recommendedName>
</protein>
<keyword evidence="2" id="KW-1185">Reference proteome</keyword>
<dbReference type="Proteomes" id="UP001628646">
    <property type="component" value="Unassembled WGS sequence"/>
</dbReference>
<sequence length="342" mass="39652">MNILFLQPRDYFEELIELKHLPSSSKLTFGYSPLWPIKRILSNYDIVFSCIDHDKEARKICRIAKALGLEVVFLQDGIFDFSNSFENKLLKAKKTALLSEDCYTQIFFTDLSALEYFKQFNAELKLYWPIRMLSHNPATPTTTSSPLFLITAANNPIFNQAEFPRLIKLIKNLEAQLEILNIPYNYRIFDISIVEALKIPPERNMTSGSFEDCVTSGYTAVFSTPSSIINTTANYGIPAIVFDYRSTPMLSVAGWRIHESVDLSEEIASIILQSPSRMDYQRRMLPIQSIPEIRQRASTCENINHFELSGFMFTKRLIYKKFFSKKFKLKSILFFFLNRIKR</sequence>
<proteinExistence type="predicted"/>
<accession>A0ABW8W3N6</accession>